<keyword evidence="2" id="KW-0645">Protease</keyword>
<organism evidence="5 6">
    <name type="scientific">Novosphingobium indicum</name>
    <dbReference type="NCBI Taxonomy" id="462949"/>
    <lineage>
        <taxon>Bacteria</taxon>
        <taxon>Pseudomonadati</taxon>
        <taxon>Pseudomonadota</taxon>
        <taxon>Alphaproteobacteria</taxon>
        <taxon>Sphingomonadales</taxon>
        <taxon>Sphingomonadaceae</taxon>
        <taxon>Novosphingobium</taxon>
    </lineage>
</organism>
<accession>A0ABQ2JDY9</accession>
<gene>
    <name evidence="5" type="ORF">GCM10011349_11850</name>
</gene>
<evidence type="ECO:0000313" key="5">
    <source>
        <dbReference type="EMBL" id="GGN45590.1"/>
    </source>
</evidence>
<keyword evidence="3" id="KW-0378">Hydrolase</keyword>
<evidence type="ECO:0000256" key="2">
    <source>
        <dbReference type="ARBA" id="ARBA00022670"/>
    </source>
</evidence>
<name>A0ABQ2JDY9_9SPHN</name>
<proteinExistence type="predicted"/>
<feature type="domain" description="Prohead serine protease" evidence="4">
    <location>
        <begin position="74"/>
        <end position="172"/>
    </location>
</feature>
<dbReference type="EMBL" id="BMLK01000004">
    <property type="protein sequence ID" value="GGN45590.1"/>
    <property type="molecule type" value="Genomic_DNA"/>
</dbReference>
<comment type="caution">
    <text evidence="5">The sequence shown here is derived from an EMBL/GenBank/DDBJ whole genome shotgun (WGS) entry which is preliminary data.</text>
</comment>
<keyword evidence="1" id="KW-1188">Viral release from host cell</keyword>
<protein>
    <recommendedName>
        <fullName evidence="4">Prohead serine protease domain-containing protein</fullName>
    </recommendedName>
</protein>
<dbReference type="Proteomes" id="UP000605099">
    <property type="component" value="Unassembled WGS sequence"/>
</dbReference>
<evidence type="ECO:0000313" key="6">
    <source>
        <dbReference type="Proteomes" id="UP000605099"/>
    </source>
</evidence>
<sequence>MRHMEPNTLAARLNAIRKTGPQTRMATLTRSGIDEAARTVELSFSSETDTVVHSWGVEILGHGPGEADLSRLQNGAPLLWSHDHKDQRGVVESARIDGDRVGRAVVRFSRSPEGERLFQDVLSGIVTKVSVGYRVTGLEYVGERDDLPIYRVTWEASEISMVSVPADDTVGVGRTMEKPQEEGAAHRRNMTLMAAQASEPTNRLQSVLDSARTAPGDIMIFNDDGSVRGTHKRPAAAMDIGSIRQWDVPAFAGDPLRLVHEAMPTGREAGKSTKIDAALLNGSLCRAAGAKLIVVPSASEGKVVGGELVFQRKDIRFDVVQPTEFTRVTDGDEIAVSELPIDRQAVDLDYMPTYAVRIELSRQEQKQYAEGQLAASAMASITMGLARAADFVLLQTILWNNPEAFSLSKAAEAGLRFQELRAVVGTSANNAVIGPNGRLIAFADKSTVAGTDGELIELPLPAPSTGGIEAELTDTMTETVVGAFGNSAIAIHEDIRMLADRRNVNGDLALTVFANMEALLPRTDVFWTLGG</sequence>
<reference evidence="6" key="1">
    <citation type="journal article" date="2019" name="Int. J. Syst. Evol. Microbiol.">
        <title>The Global Catalogue of Microorganisms (GCM) 10K type strain sequencing project: providing services to taxonomists for standard genome sequencing and annotation.</title>
        <authorList>
            <consortium name="The Broad Institute Genomics Platform"/>
            <consortium name="The Broad Institute Genome Sequencing Center for Infectious Disease"/>
            <person name="Wu L."/>
            <person name="Ma J."/>
        </authorList>
    </citation>
    <scope>NUCLEOTIDE SEQUENCE [LARGE SCALE GENOMIC DNA]</scope>
    <source>
        <strain evidence="6">CGMCC 1.6784</strain>
    </source>
</reference>
<dbReference type="Pfam" id="PF04586">
    <property type="entry name" value="Peptidase_S78"/>
    <property type="match status" value="1"/>
</dbReference>
<dbReference type="InterPro" id="IPR054613">
    <property type="entry name" value="Peptidase_S78_dom"/>
</dbReference>
<evidence type="ECO:0000259" key="4">
    <source>
        <dbReference type="Pfam" id="PF04586"/>
    </source>
</evidence>
<keyword evidence="6" id="KW-1185">Reference proteome</keyword>
<evidence type="ECO:0000256" key="3">
    <source>
        <dbReference type="ARBA" id="ARBA00022801"/>
    </source>
</evidence>
<evidence type="ECO:0000256" key="1">
    <source>
        <dbReference type="ARBA" id="ARBA00022612"/>
    </source>
</evidence>